<dbReference type="RefSeq" id="WP_112258643.1">
    <property type="nucleotide sequence ID" value="NZ_QMIG01000011.1"/>
</dbReference>
<feature type="domain" description="Thiamine pyrophosphate enzyme TPP-binding" evidence="6">
    <location>
        <begin position="393"/>
        <end position="539"/>
    </location>
</feature>
<dbReference type="InterPro" id="IPR029035">
    <property type="entry name" value="DHS-like_NAD/FAD-binding_dom"/>
</dbReference>
<name>A0A329QPJ1_9ACTN</name>
<dbReference type="GO" id="GO:0030976">
    <property type="term" value="F:thiamine pyrophosphate binding"/>
    <property type="evidence" value="ECO:0007669"/>
    <property type="project" value="InterPro"/>
</dbReference>
<dbReference type="SUPFAM" id="SSF52518">
    <property type="entry name" value="Thiamin diphosphate-binding fold (THDP-binding)"/>
    <property type="match status" value="2"/>
</dbReference>
<dbReference type="GO" id="GO:0000287">
    <property type="term" value="F:magnesium ion binding"/>
    <property type="evidence" value="ECO:0007669"/>
    <property type="project" value="InterPro"/>
</dbReference>
<dbReference type="FunFam" id="3.40.50.970:FF:000007">
    <property type="entry name" value="Acetolactate synthase"/>
    <property type="match status" value="1"/>
</dbReference>
<evidence type="ECO:0000259" key="6">
    <source>
        <dbReference type="Pfam" id="PF02775"/>
    </source>
</evidence>
<evidence type="ECO:0000256" key="1">
    <source>
        <dbReference type="ARBA" id="ARBA00001964"/>
    </source>
</evidence>
<dbReference type="Gene3D" id="3.40.50.1220">
    <property type="entry name" value="TPP-binding domain"/>
    <property type="match status" value="1"/>
</dbReference>
<organism evidence="8 9">
    <name type="scientific">Phytoactinopolyspora halophila</name>
    <dbReference type="NCBI Taxonomy" id="1981511"/>
    <lineage>
        <taxon>Bacteria</taxon>
        <taxon>Bacillati</taxon>
        <taxon>Actinomycetota</taxon>
        <taxon>Actinomycetes</taxon>
        <taxon>Jiangellales</taxon>
        <taxon>Jiangellaceae</taxon>
        <taxon>Phytoactinopolyspora</taxon>
    </lineage>
</organism>
<dbReference type="CDD" id="cd07035">
    <property type="entry name" value="TPP_PYR_POX_like"/>
    <property type="match status" value="1"/>
</dbReference>
<gene>
    <name evidence="8" type="ORF">DPM12_12420</name>
</gene>
<evidence type="ECO:0000313" key="9">
    <source>
        <dbReference type="Proteomes" id="UP000250462"/>
    </source>
</evidence>
<keyword evidence="9" id="KW-1185">Reference proteome</keyword>
<dbReference type="Pfam" id="PF02776">
    <property type="entry name" value="TPP_enzyme_N"/>
    <property type="match status" value="1"/>
</dbReference>
<feature type="domain" description="Thiamine pyrophosphate enzyme central" evidence="5">
    <location>
        <begin position="195"/>
        <end position="331"/>
    </location>
</feature>
<proteinExistence type="inferred from homology"/>
<dbReference type="InterPro" id="IPR029061">
    <property type="entry name" value="THDP-binding"/>
</dbReference>
<dbReference type="EMBL" id="QMIG01000011">
    <property type="protein sequence ID" value="RAW13801.1"/>
    <property type="molecule type" value="Genomic_DNA"/>
</dbReference>
<dbReference type="InterPro" id="IPR012001">
    <property type="entry name" value="Thiamin_PyroP_enz_TPP-bd_dom"/>
</dbReference>
<dbReference type="PANTHER" id="PTHR18968:SF13">
    <property type="entry name" value="ACETOLACTATE SYNTHASE CATALYTIC SUBUNIT, MITOCHONDRIAL"/>
    <property type="match status" value="1"/>
</dbReference>
<dbReference type="CDD" id="cd00568">
    <property type="entry name" value="TPP_enzymes"/>
    <property type="match status" value="1"/>
</dbReference>
<dbReference type="PANTHER" id="PTHR18968">
    <property type="entry name" value="THIAMINE PYROPHOSPHATE ENZYMES"/>
    <property type="match status" value="1"/>
</dbReference>
<reference evidence="8 9" key="1">
    <citation type="submission" date="2018-06" db="EMBL/GenBank/DDBJ databases">
        <title>Phytoactinopolyspora halophila sp. nov., a novel halophilic actinomycete isolated from a saline soil in China.</title>
        <authorList>
            <person name="Tang S.-K."/>
        </authorList>
    </citation>
    <scope>NUCLEOTIDE SEQUENCE [LARGE SCALE GENOMIC DNA]</scope>
    <source>
        <strain evidence="8 9">YIM 96934</strain>
    </source>
</reference>
<evidence type="ECO:0000259" key="5">
    <source>
        <dbReference type="Pfam" id="PF00205"/>
    </source>
</evidence>
<protein>
    <recommendedName>
        <fullName evidence="10">Thiamine pyrophosphate-binding protein</fullName>
    </recommendedName>
</protein>
<evidence type="ECO:0000313" key="8">
    <source>
        <dbReference type="EMBL" id="RAW13801.1"/>
    </source>
</evidence>
<comment type="similarity">
    <text evidence="2 4">Belongs to the TPP enzyme family.</text>
</comment>
<dbReference type="GO" id="GO:0050660">
    <property type="term" value="F:flavin adenine dinucleotide binding"/>
    <property type="evidence" value="ECO:0007669"/>
    <property type="project" value="TreeGrafter"/>
</dbReference>
<comment type="caution">
    <text evidence="8">The sequence shown here is derived from an EMBL/GenBank/DDBJ whole genome shotgun (WGS) entry which is preliminary data.</text>
</comment>
<comment type="cofactor">
    <cofactor evidence="1">
        <name>thiamine diphosphate</name>
        <dbReference type="ChEBI" id="CHEBI:58937"/>
    </cofactor>
</comment>
<dbReference type="Pfam" id="PF00205">
    <property type="entry name" value="TPP_enzyme_M"/>
    <property type="match status" value="1"/>
</dbReference>
<dbReference type="InterPro" id="IPR000399">
    <property type="entry name" value="TPP-bd_CS"/>
</dbReference>
<dbReference type="Gene3D" id="3.40.50.970">
    <property type="match status" value="2"/>
</dbReference>
<dbReference type="InterPro" id="IPR045229">
    <property type="entry name" value="TPP_enz"/>
</dbReference>
<evidence type="ECO:0000256" key="3">
    <source>
        <dbReference type="ARBA" id="ARBA00023052"/>
    </source>
</evidence>
<dbReference type="GO" id="GO:0003984">
    <property type="term" value="F:acetolactate synthase activity"/>
    <property type="evidence" value="ECO:0007669"/>
    <property type="project" value="TreeGrafter"/>
</dbReference>
<dbReference type="GO" id="GO:0005948">
    <property type="term" value="C:acetolactate synthase complex"/>
    <property type="evidence" value="ECO:0007669"/>
    <property type="project" value="TreeGrafter"/>
</dbReference>
<dbReference type="InterPro" id="IPR011766">
    <property type="entry name" value="TPP_enzyme_TPP-bd"/>
</dbReference>
<accession>A0A329QPJ1</accession>
<dbReference type="GO" id="GO:0009097">
    <property type="term" value="P:isoleucine biosynthetic process"/>
    <property type="evidence" value="ECO:0007669"/>
    <property type="project" value="TreeGrafter"/>
</dbReference>
<evidence type="ECO:0000259" key="7">
    <source>
        <dbReference type="Pfam" id="PF02776"/>
    </source>
</evidence>
<dbReference type="AlphaFoldDB" id="A0A329QPJ1"/>
<keyword evidence="3 4" id="KW-0786">Thiamine pyrophosphate</keyword>
<dbReference type="SUPFAM" id="SSF52467">
    <property type="entry name" value="DHS-like NAD/FAD-binding domain"/>
    <property type="match status" value="1"/>
</dbReference>
<evidence type="ECO:0000256" key="4">
    <source>
        <dbReference type="RuleBase" id="RU362132"/>
    </source>
</evidence>
<dbReference type="PROSITE" id="PS00187">
    <property type="entry name" value="TPP_ENZYMES"/>
    <property type="match status" value="1"/>
</dbReference>
<dbReference type="GO" id="GO:0009099">
    <property type="term" value="P:L-valine biosynthetic process"/>
    <property type="evidence" value="ECO:0007669"/>
    <property type="project" value="TreeGrafter"/>
</dbReference>
<dbReference type="OrthoDB" id="4959782at2"/>
<evidence type="ECO:0008006" key="10">
    <source>
        <dbReference type="Google" id="ProtNLM"/>
    </source>
</evidence>
<feature type="domain" description="Thiamine pyrophosphate enzyme N-terminal TPP-binding" evidence="7">
    <location>
        <begin position="3"/>
        <end position="106"/>
    </location>
</feature>
<evidence type="ECO:0000256" key="2">
    <source>
        <dbReference type="ARBA" id="ARBA00007812"/>
    </source>
</evidence>
<sequence length="566" mass="60247">MSTAADEIVATLAAAGVRTVFGVVGTSTLDLADAIARDPRMEFVSAREEEAAAHMADGYARATSRLGVTLAHVGPGALRQMYGVGTAWKDSVPLLVLTGNEMLPATDLELREGYHVVDVLELYRPITKATMQLREAADASHAVTRAMWTAASGRPGPVLLDLPKNVLKQQSMRASATPVTDTVPAARIAAHPAEVRAAAQHIITAERPIIVAGGGTHWAGAHESLASLATNHDLPVVTTDGGRGSIPEDHAHALGVVARQAGDAVAQKALANADVILVVGAPLSDVSTFEWSAWPDTSTVIRVDVGPESGYKGIPAQHHVVADAGEFVVALDTELRERDHHRAGDWHELRAQLEEERRACRQPGQGELERADPWTVIDELETALPRDAFISVDSGMHSFFGKKLRVLAPRSYIRSAGFGAMGYSYPAVLGAVEGDPERRGVAIVGDGCLAMCLGELETAARRGSRVTVIVYNDARFASQQSHQHRRFGGRVIGTDFRDTGFAEIARAQGVPGWTVADDAGARQAVREALALDGPSLIDVRVDLSVHPPTWIEGSGDARIGETGEER</sequence>
<dbReference type="Proteomes" id="UP000250462">
    <property type="component" value="Unassembled WGS sequence"/>
</dbReference>
<dbReference type="Pfam" id="PF02775">
    <property type="entry name" value="TPP_enzyme_C"/>
    <property type="match status" value="1"/>
</dbReference>
<dbReference type="InterPro" id="IPR012000">
    <property type="entry name" value="Thiamin_PyroP_enz_cen_dom"/>
</dbReference>